<dbReference type="WBParaSite" id="ACRNAN_scaffold2509.g16076.t1">
    <property type="protein sequence ID" value="ACRNAN_scaffold2509.g16076.t1"/>
    <property type="gene ID" value="ACRNAN_scaffold2509.g16076"/>
</dbReference>
<evidence type="ECO:0000313" key="3">
    <source>
        <dbReference type="WBParaSite" id="ACRNAN_scaffold2509.g16076.t1"/>
    </source>
</evidence>
<dbReference type="Proteomes" id="UP000887540">
    <property type="component" value="Unplaced"/>
</dbReference>
<dbReference type="InterPro" id="IPR039952">
    <property type="entry name" value="Aex-2"/>
</dbReference>
<organism evidence="2 3">
    <name type="scientific">Acrobeloides nanus</name>
    <dbReference type="NCBI Taxonomy" id="290746"/>
    <lineage>
        <taxon>Eukaryota</taxon>
        <taxon>Metazoa</taxon>
        <taxon>Ecdysozoa</taxon>
        <taxon>Nematoda</taxon>
        <taxon>Chromadorea</taxon>
        <taxon>Rhabditida</taxon>
        <taxon>Tylenchina</taxon>
        <taxon>Cephalobomorpha</taxon>
        <taxon>Cephaloboidea</taxon>
        <taxon>Cephalobidae</taxon>
        <taxon>Acrobeloides</taxon>
    </lineage>
</organism>
<dbReference type="PANTHER" id="PTHR21643:SF3">
    <property type="entry name" value="G-PROTEIN COUPLED RECEPTORS FAMILY 1 PROFILE DOMAIN-CONTAINING PROTEIN"/>
    <property type="match status" value="1"/>
</dbReference>
<dbReference type="GO" id="GO:0008188">
    <property type="term" value="F:neuropeptide receptor activity"/>
    <property type="evidence" value="ECO:0007669"/>
    <property type="project" value="InterPro"/>
</dbReference>
<keyword evidence="1" id="KW-0812">Transmembrane</keyword>
<dbReference type="SUPFAM" id="SSF81321">
    <property type="entry name" value="Family A G protein-coupled receptor-like"/>
    <property type="match status" value="1"/>
</dbReference>
<keyword evidence="1" id="KW-1133">Transmembrane helix</keyword>
<name>A0A914DH61_9BILA</name>
<evidence type="ECO:0000313" key="2">
    <source>
        <dbReference type="Proteomes" id="UP000887540"/>
    </source>
</evidence>
<dbReference type="Gene3D" id="1.20.1070.10">
    <property type="entry name" value="Rhodopsin 7-helix transmembrane proteins"/>
    <property type="match status" value="1"/>
</dbReference>
<accession>A0A914DH61</accession>
<dbReference type="PANTHER" id="PTHR21643">
    <property type="entry name" value="G-PROTEIN COUPLED RECEPTORS FAMILY 1 PROFILE DOMAIN-CONTAINING PROTEIN-RELATED"/>
    <property type="match status" value="1"/>
</dbReference>
<reference evidence="3" key="1">
    <citation type="submission" date="2022-11" db="UniProtKB">
        <authorList>
            <consortium name="WormBaseParasite"/>
        </authorList>
    </citation>
    <scope>IDENTIFICATION</scope>
</reference>
<keyword evidence="2" id="KW-1185">Reference proteome</keyword>
<feature type="transmembrane region" description="Helical" evidence="1">
    <location>
        <begin position="62"/>
        <end position="87"/>
    </location>
</feature>
<dbReference type="AlphaFoldDB" id="A0A914DH61"/>
<proteinExistence type="predicted"/>
<evidence type="ECO:0000256" key="1">
    <source>
        <dbReference type="SAM" id="Phobius"/>
    </source>
</evidence>
<protein>
    <submittedName>
        <fullName evidence="3">G-protein coupled receptors family 1 profile domain-containing protein</fullName>
    </submittedName>
</protein>
<feature type="transmembrane region" description="Helical" evidence="1">
    <location>
        <begin position="21"/>
        <end position="42"/>
    </location>
</feature>
<keyword evidence="1" id="KW-0472">Membrane</keyword>
<sequence>MASSQVDMPTLRAKVKSLVSIFATTIWTSFSLLPFRIFNIYRKYFWTNWYAMGCEQQEINNWVAWILLYLLNIHPIVNPIITAIVYAQYRISIKKLLINLSICTRLQYSYRGEITETRLEAPTDTSLNSFVFNFLSKRRRRAHDNSSTTNHEMSSLHQAKEVRSSMNNYDATLTASIVEEPNSNIGEDNVKIVA</sequence>